<evidence type="ECO:0000313" key="6">
    <source>
        <dbReference type="EMBL" id="XDQ04112.1"/>
    </source>
</evidence>
<proteinExistence type="predicted"/>
<dbReference type="AlphaFoldDB" id="A0AB39MCX4"/>
<keyword evidence="4 5" id="KW-0472">Membrane</keyword>
<dbReference type="GO" id="GO:0016020">
    <property type="term" value="C:membrane"/>
    <property type="evidence" value="ECO:0007669"/>
    <property type="project" value="UniProtKB-SubCell"/>
</dbReference>
<evidence type="ECO:0000256" key="2">
    <source>
        <dbReference type="ARBA" id="ARBA00022692"/>
    </source>
</evidence>
<keyword evidence="2 5" id="KW-0812">Transmembrane</keyword>
<keyword evidence="3 5" id="KW-1133">Transmembrane helix</keyword>
<comment type="subcellular location">
    <subcellularLocation>
        <location evidence="1">Membrane</location>
        <topology evidence="1">Multi-pass membrane protein</topology>
    </subcellularLocation>
</comment>
<feature type="transmembrane region" description="Helical" evidence="5">
    <location>
        <begin position="159"/>
        <end position="182"/>
    </location>
</feature>
<dbReference type="CDD" id="cd09319">
    <property type="entry name" value="TDT_like_1"/>
    <property type="match status" value="1"/>
</dbReference>
<dbReference type="InterPro" id="IPR004695">
    <property type="entry name" value="SLAC1/Mae1/Ssu1/TehA"/>
</dbReference>
<feature type="transmembrane region" description="Helical" evidence="5">
    <location>
        <begin position="194"/>
        <end position="213"/>
    </location>
</feature>
<feature type="transmembrane region" description="Helical" evidence="5">
    <location>
        <begin position="130"/>
        <end position="153"/>
    </location>
</feature>
<feature type="transmembrane region" description="Helical" evidence="5">
    <location>
        <begin position="266"/>
        <end position="290"/>
    </location>
</feature>
<gene>
    <name evidence="6" type="ORF">AB5J58_29900</name>
</gene>
<reference evidence="6" key="1">
    <citation type="submission" date="2024-07" db="EMBL/GenBank/DDBJ databases">
        <authorList>
            <person name="Yu S.T."/>
        </authorList>
    </citation>
    <scope>NUCLEOTIDE SEQUENCE</scope>
    <source>
        <strain evidence="6">R08</strain>
    </source>
</reference>
<sequence>MSATGMSRFRAWWSQRPAAAGTAVMAAAIVSIGLHLIGQETLSRIVLALACAAWLALAADFVVRLLRDRQRWLAEAETPAGLTAVAATTVIGTRFSAAGWQTLAEALLALAAVLWPGLLIDVVRHWKRRMAGAVFLVCVATQGLAVLGATLAAAESVAWLAHTALVLFWLGLVLYGVALGHFDVRQVVTGAGDHWVVGGALAISTLAGSKLVAAGNGGLYLWNSDDRGVLRAVTETLLVLVMAWYVVLAVAEVVRPRLRYDVRRWATVFPLGMTAVAVLSVGTALGFSWLRTPGEVLVWIAVAGWLVVAVGAVRFYAGPEGRVTSTGPR</sequence>
<organism evidence="6">
    <name type="scientific">Streptomyces sp. R08</name>
    <dbReference type="NCBI Taxonomy" id="3238624"/>
    <lineage>
        <taxon>Bacteria</taxon>
        <taxon>Bacillati</taxon>
        <taxon>Actinomycetota</taxon>
        <taxon>Actinomycetes</taxon>
        <taxon>Kitasatosporales</taxon>
        <taxon>Streptomycetaceae</taxon>
        <taxon>Streptomyces</taxon>
    </lineage>
</organism>
<feature type="transmembrane region" description="Helical" evidence="5">
    <location>
        <begin position="103"/>
        <end position="123"/>
    </location>
</feature>
<dbReference type="Pfam" id="PF03595">
    <property type="entry name" value="SLAC1"/>
    <property type="match status" value="1"/>
</dbReference>
<dbReference type="EMBL" id="CP163431">
    <property type="protein sequence ID" value="XDQ04112.1"/>
    <property type="molecule type" value="Genomic_DNA"/>
</dbReference>
<feature type="transmembrane region" description="Helical" evidence="5">
    <location>
        <begin position="44"/>
        <end position="66"/>
    </location>
</feature>
<feature type="transmembrane region" description="Helical" evidence="5">
    <location>
        <begin position="20"/>
        <end position="38"/>
    </location>
</feature>
<dbReference type="InterPro" id="IPR038665">
    <property type="entry name" value="Voltage-dep_anion_channel_sf"/>
</dbReference>
<feature type="transmembrane region" description="Helical" evidence="5">
    <location>
        <begin position="233"/>
        <end position="254"/>
    </location>
</feature>
<feature type="transmembrane region" description="Helical" evidence="5">
    <location>
        <begin position="296"/>
        <end position="317"/>
    </location>
</feature>
<accession>A0AB39MCX4</accession>
<dbReference type="GO" id="GO:0055085">
    <property type="term" value="P:transmembrane transport"/>
    <property type="evidence" value="ECO:0007669"/>
    <property type="project" value="InterPro"/>
</dbReference>
<name>A0AB39MCX4_9ACTN</name>
<evidence type="ECO:0000256" key="3">
    <source>
        <dbReference type="ARBA" id="ARBA00022989"/>
    </source>
</evidence>
<evidence type="ECO:0000256" key="5">
    <source>
        <dbReference type="SAM" id="Phobius"/>
    </source>
</evidence>
<dbReference type="Gene3D" id="1.50.10.150">
    <property type="entry name" value="Voltage-dependent anion channel"/>
    <property type="match status" value="1"/>
</dbReference>
<feature type="transmembrane region" description="Helical" evidence="5">
    <location>
        <begin position="78"/>
        <end position="97"/>
    </location>
</feature>
<protein>
    <submittedName>
        <fullName evidence="6">Tellurite resistance/C4-dicarboxylate transporter family protein</fullName>
    </submittedName>
</protein>
<evidence type="ECO:0000256" key="4">
    <source>
        <dbReference type="ARBA" id="ARBA00023136"/>
    </source>
</evidence>
<evidence type="ECO:0000256" key="1">
    <source>
        <dbReference type="ARBA" id="ARBA00004141"/>
    </source>
</evidence>
<dbReference type="RefSeq" id="WP_369189803.1">
    <property type="nucleotide sequence ID" value="NZ_CP163431.1"/>
</dbReference>